<dbReference type="Gene3D" id="2.40.50.100">
    <property type="match status" value="1"/>
</dbReference>
<comment type="subcellular location">
    <subcellularLocation>
        <location evidence="1">Membrane</location>
        <topology evidence="1">Single-pass membrane protein</topology>
    </subcellularLocation>
</comment>
<evidence type="ECO:0000256" key="6">
    <source>
        <dbReference type="SAM" id="Coils"/>
    </source>
</evidence>
<comment type="similarity">
    <text evidence="2">Belongs to the membrane fusion protein (MFP) (TC 8.A.1) family.</text>
</comment>
<proteinExistence type="inferred from homology"/>
<feature type="compositionally biased region" description="Low complexity" evidence="7">
    <location>
        <begin position="1"/>
        <end position="10"/>
    </location>
</feature>
<feature type="coiled-coil region" evidence="6">
    <location>
        <begin position="346"/>
        <end position="373"/>
    </location>
</feature>
<protein>
    <submittedName>
        <fullName evidence="9">HlyD family efflux transporter periplasmic adaptor subunit</fullName>
    </submittedName>
</protein>
<keyword evidence="10" id="KW-1185">Reference proteome</keyword>
<comment type="caution">
    <text evidence="9">The sequence shown here is derived from an EMBL/GenBank/DDBJ whole genome shotgun (WGS) entry which is preliminary data.</text>
</comment>
<evidence type="ECO:0000313" key="9">
    <source>
        <dbReference type="EMBL" id="MCW6038224.1"/>
    </source>
</evidence>
<name>A0ABT3L9R1_9CYAN</name>
<evidence type="ECO:0000256" key="2">
    <source>
        <dbReference type="ARBA" id="ARBA00009477"/>
    </source>
</evidence>
<evidence type="ECO:0000259" key="8">
    <source>
        <dbReference type="Pfam" id="PF26002"/>
    </source>
</evidence>
<dbReference type="RefSeq" id="WP_265266127.1">
    <property type="nucleotide sequence ID" value="NZ_JAIHOM010000118.1"/>
</dbReference>
<feature type="coiled-coil region" evidence="6">
    <location>
        <begin position="148"/>
        <end position="175"/>
    </location>
</feature>
<evidence type="ECO:0000256" key="3">
    <source>
        <dbReference type="ARBA" id="ARBA00022692"/>
    </source>
</evidence>
<evidence type="ECO:0000313" key="10">
    <source>
        <dbReference type="Proteomes" id="UP001526426"/>
    </source>
</evidence>
<evidence type="ECO:0000256" key="5">
    <source>
        <dbReference type="ARBA" id="ARBA00023136"/>
    </source>
</evidence>
<dbReference type="InterPro" id="IPR058982">
    <property type="entry name" value="Beta-barrel_AprE"/>
</dbReference>
<evidence type="ECO:0000256" key="4">
    <source>
        <dbReference type="ARBA" id="ARBA00022989"/>
    </source>
</evidence>
<dbReference type="SUPFAM" id="SSF111369">
    <property type="entry name" value="HlyD-like secretion proteins"/>
    <property type="match status" value="1"/>
</dbReference>
<dbReference type="PANTHER" id="PTHR30386:SF26">
    <property type="entry name" value="TRANSPORT PROTEIN COMB"/>
    <property type="match status" value="1"/>
</dbReference>
<evidence type="ECO:0000256" key="7">
    <source>
        <dbReference type="SAM" id="MobiDB-lite"/>
    </source>
</evidence>
<keyword evidence="4" id="KW-1133">Transmembrane helix</keyword>
<feature type="compositionally biased region" description="Polar residues" evidence="7">
    <location>
        <begin position="19"/>
        <end position="41"/>
    </location>
</feature>
<keyword evidence="6" id="KW-0175">Coiled coil</keyword>
<dbReference type="Gene3D" id="2.40.30.170">
    <property type="match status" value="1"/>
</dbReference>
<keyword evidence="3" id="KW-0812">Transmembrane</keyword>
<keyword evidence="5" id="KW-0472">Membrane</keyword>
<feature type="domain" description="AprE-like beta-barrel" evidence="8">
    <location>
        <begin position="471"/>
        <end position="561"/>
    </location>
</feature>
<dbReference type="PANTHER" id="PTHR30386">
    <property type="entry name" value="MEMBRANE FUSION SUBUNIT OF EMRAB-TOLC MULTIDRUG EFFLUX PUMP"/>
    <property type="match status" value="1"/>
</dbReference>
<dbReference type="PRINTS" id="PR01490">
    <property type="entry name" value="RTXTOXIND"/>
</dbReference>
<dbReference type="EMBL" id="JAIHOM010000118">
    <property type="protein sequence ID" value="MCW6038224.1"/>
    <property type="molecule type" value="Genomic_DNA"/>
</dbReference>
<reference evidence="9 10" key="1">
    <citation type="submission" date="2021-08" db="EMBL/GenBank/DDBJ databases">
        <title>Draft genome sequence of Spirulina subsalsa with high tolerance to salinity and hype-accumulation of phycocyanin.</title>
        <authorList>
            <person name="Pei H."/>
            <person name="Jiang L."/>
        </authorList>
    </citation>
    <scope>NUCLEOTIDE SEQUENCE [LARGE SCALE GENOMIC DNA]</scope>
    <source>
        <strain evidence="9 10">FACHB-351</strain>
    </source>
</reference>
<feature type="coiled-coil region" evidence="6">
    <location>
        <begin position="230"/>
        <end position="296"/>
    </location>
</feature>
<dbReference type="Proteomes" id="UP001526426">
    <property type="component" value="Unassembled WGS sequence"/>
</dbReference>
<gene>
    <name evidence="9" type="ORF">K4A83_18380</name>
</gene>
<dbReference type="InterPro" id="IPR050739">
    <property type="entry name" value="MFP"/>
</dbReference>
<accession>A0ABT3L9R1</accession>
<feature type="region of interest" description="Disordered" evidence="7">
    <location>
        <begin position="1"/>
        <end position="51"/>
    </location>
</feature>
<organism evidence="9 10">
    <name type="scientific">Spirulina subsalsa FACHB-351</name>
    <dbReference type="NCBI Taxonomy" id="234711"/>
    <lineage>
        <taxon>Bacteria</taxon>
        <taxon>Bacillati</taxon>
        <taxon>Cyanobacteriota</taxon>
        <taxon>Cyanophyceae</taxon>
        <taxon>Spirulinales</taxon>
        <taxon>Spirulinaceae</taxon>
        <taxon>Spirulina</taxon>
    </lineage>
</organism>
<dbReference type="Pfam" id="PF26002">
    <property type="entry name" value="Beta-barrel_AprE"/>
    <property type="match status" value="1"/>
</dbReference>
<evidence type="ECO:0000256" key="1">
    <source>
        <dbReference type="ARBA" id="ARBA00004167"/>
    </source>
</evidence>
<sequence>MNGNNGNRNGQRIRYPMQAVSTKNSSSSALQTRPKNGSTLAPVSRGKKSSHLDRRFDQSVILRQPRTWSRAIVWTIISVVSFGVGWACLAEIEQVVQATGQLKPQDTVKEVQAPVDGVVETLYVREGDFVRPGDLLMRFESNTSRADLEAVKGIKEALEKENQLYRQLIESGSREELLKAIAALNLPASMVGLTRNRDELLAENRYYQAQLTGNLGQLSPQERDRLQVSLIEARSRENAARLEVQQIQRQLQQNQVQIADARNNLTTQQNLLQDIRQRAQSSLQQAQESLALEERLLAEMAPLGQEGAIARFQIEQQRQTVNDRRSEVLRIQNDSRIEQREQLQRIETNRAEISRLTEENRRLQLAIEQGGQQFTNTAAITQKEIQEAIARNNQRIADIDSQLTQAVLNVVVNNEKRIKELESQLVRSAQALEYKELRATVAGTVFDLKAYRGFVVNPTQTLLSIVPQDNLVGEVFITNRDIGFVQPGMNTDVRIDTFPFSEFGDIKGTVKSLGSDALAPDEVYNFYRFPATIALEDQVLRSQGRDIPLQSGMSISVNVKVRENRKVISLFIELFTNQIESLKQVR</sequence>